<dbReference type="Gene3D" id="3.50.50.60">
    <property type="entry name" value="FAD/NAD(P)-binding domain"/>
    <property type="match status" value="1"/>
</dbReference>
<dbReference type="Pfam" id="PF01494">
    <property type="entry name" value="FAD_binding_3"/>
    <property type="match status" value="1"/>
</dbReference>
<evidence type="ECO:0000259" key="1">
    <source>
        <dbReference type="Pfam" id="PF01494"/>
    </source>
</evidence>
<reference evidence="2" key="1">
    <citation type="submission" date="2018-05" db="EMBL/GenBank/DDBJ databases">
        <authorList>
            <person name="Lanie J.A."/>
            <person name="Ng W.-L."/>
            <person name="Kazmierczak K.M."/>
            <person name="Andrzejewski T.M."/>
            <person name="Davidsen T.M."/>
            <person name="Wayne K.J."/>
            <person name="Tettelin H."/>
            <person name="Glass J.I."/>
            <person name="Rusch D."/>
            <person name="Podicherti R."/>
            <person name="Tsui H.-C.T."/>
            <person name="Winkler M.E."/>
        </authorList>
    </citation>
    <scope>NUCLEOTIDE SEQUENCE</scope>
</reference>
<accession>A0A382ZTR1</accession>
<dbReference type="EMBL" id="UINC01186539">
    <property type="protein sequence ID" value="SVD98803.1"/>
    <property type="molecule type" value="Genomic_DNA"/>
</dbReference>
<gene>
    <name evidence="2" type="ORF">METZ01_LOCUS451657</name>
</gene>
<feature type="non-terminal residue" evidence="2">
    <location>
        <position position="220"/>
    </location>
</feature>
<dbReference type="InterPro" id="IPR002938">
    <property type="entry name" value="FAD-bd"/>
</dbReference>
<dbReference type="AlphaFoldDB" id="A0A382ZTR1"/>
<sequence>MIKKDILIVGSGPSGVSAAFPLVEAGLNVTMIDGGKASVDEIPSGEYLNNRFRDKDQWRYLLGKNYESMSSKRTDNPKLRVPINSFVNSDFYKENSIETTNFQALGSLATGGLSNIWGATVASFTPEEIGEKMKGVDLSKNYKIIANRIGISGEINDELSNFFGQGYNLQPPISLDPVLKNFLSRYENDSKKAKESSIKFGKSRNAILTKKVDSRKGCEL</sequence>
<proteinExistence type="predicted"/>
<dbReference type="InterPro" id="IPR036188">
    <property type="entry name" value="FAD/NAD-bd_sf"/>
</dbReference>
<name>A0A382ZTR1_9ZZZZ</name>
<evidence type="ECO:0000313" key="2">
    <source>
        <dbReference type="EMBL" id="SVD98803.1"/>
    </source>
</evidence>
<feature type="domain" description="FAD-binding" evidence="1">
    <location>
        <begin position="5"/>
        <end position="40"/>
    </location>
</feature>
<dbReference type="GO" id="GO:0071949">
    <property type="term" value="F:FAD binding"/>
    <property type="evidence" value="ECO:0007669"/>
    <property type="project" value="InterPro"/>
</dbReference>
<dbReference type="SUPFAM" id="SSF51905">
    <property type="entry name" value="FAD/NAD(P)-binding domain"/>
    <property type="match status" value="1"/>
</dbReference>
<organism evidence="2">
    <name type="scientific">marine metagenome</name>
    <dbReference type="NCBI Taxonomy" id="408172"/>
    <lineage>
        <taxon>unclassified sequences</taxon>
        <taxon>metagenomes</taxon>
        <taxon>ecological metagenomes</taxon>
    </lineage>
</organism>
<protein>
    <recommendedName>
        <fullName evidence="1">FAD-binding domain-containing protein</fullName>
    </recommendedName>
</protein>